<evidence type="ECO:0000313" key="3">
    <source>
        <dbReference type="EMBL" id="SFG16260.1"/>
    </source>
</evidence>
<feature type="domain" description="N-acetyltransferase" evidence="1">
    <location>
        <begin position="14"/>
        <end position="182"/>
    </location>
</feature>
<dbReference type="OrthoDB" id="9785602at2"/>
<dbReference type="SUPFAM" id="SSF55729">
    <property type="entry name" value="Acyl-CoA N-acyltransferases (Nat)"/>
    <property type="match status" value="1"/>
</dbReference>
<accession>A0A1I2PL23</accession>
<dbReference type="GeneID" id="90545980"/>
<evidence type="ECO:0000313" key="4">
    <source>
        <dbReference type="Proteomes" id="UP000182135"/>
    </source>
</evidence>
<dbReference type="PROSITE" id="PS51186">
    <property type="entry name" value="GNAT"/>
    <property type="match status" value="1"/>
</dbReference>
<evidence type="ECO:0000313" key="2">
    <source>
        <dbReference type="EMBL" id="PWL55686.1"/>
    </source>
</evidence>
<dbReference type="eggNOG" id="COG1670">
    <property type="taxonomic scope" value="Bacteria"/>
</dbReference>
<dbReference type="InterPro" id="IPR016181">
    <property type="entry name" value="Acyl_CoA_acyltransferase"/>
</dbReference>
<dbReference type="Proteomes" id="UP000246114">
    <property type="component" value="Unassembled WGS sequence"/>
</dbReference>
<dbReference type="PANTHER" id="PTHR43792:SF1">
    <property type="entry name" value="N-ACETYLTRANSFERASE DOMAIN-CONTAINING PROTEIN"/>
    <property type="match status" value="1"/>
</dbReference>
<keyword evidence="3" id="KW-0808">Transferase</keyword>
<dbReference type="Pfam" id="PF13302">
    <property type="entry name" value="Acetyltransf_3"/>
    <property type="match status" value="1"/>
</dbReference>
<evidence type="ECO:0000259" key="1">
    <source>
        <dbReference type="PROSITE" id="PS51186"/>
    </source>
</evidence>
<dbReference type="STRING" id="1529.SAMN04487885_13010"/>
<name>A0A1I2PL23_9CLOT</name>
<proteinExistence type="predicted"/>
<dbReference type="InterPro" id="IPR051531">
    <property type="entry name" value="N-acetyltransferase"/>
</dbReference>
<dbReference type="EMBL" id="FOOE01000030">
    <property type="protein sequence ID" value="SFG16260.1"/>
    <property type="molecule type" value="Genomic_DNA"/>
</dbReference>
<organism evidence="3 4">
    <name type="scientific">Clostridium cadaveris</name>
    <dbReference type="NCBI Taxonomy" id="1529"/>
    <lineage>
        <taxon>Bacteria</taxon>
        <taxon>Bacillati</taxon>
        <taxon>Bacillota</taxon>
        <taxon>Clostridia</taxon>
        <taxon>Eubacteriales</taxon>
        <taxon>Clostridiaceae</taxon>
        <taxon>Clostridium</taxon>
    </lineage>
</organism>
<dbReference type="RefSeq" id="WP_027637667.1">
    <property type="nucleotide sequence ID" value="NZ_BAAACD010000002.1"/>
</dbReference>
<dbReference type="InterPro" id="IPR000182">
    <property type="entry name" value="GNAT_dom"/>
</dbReference>
<gene>
    <name evidence="2" type="ORF">DBY38_00780</name>
    <name evidence="3" type="ORF">SAMN04487885_13010</name>
</gene>
<dbReference type="GO" id="GO:0016747">
    <property type="term" value="F:acyltransferase activity, transferring groups other than amino-acyl groups"/>
    <property type="evidence" value="ECO:0007669"/>
    <property type="project" value="InterPro"/>
</dbReference>
<dbReference type="Proteomes" id="UP000182135">
    <property type="component" value="Unassembled WGS sequence"/>
</dbReference>
<dbReference type="PANTHER" id="PTHR43792">
    <property type="entry name" value="GNAT FAMILY, PUTATIVE (AFU_ORTHOLOGUE AFUA_3G00765)-RELATED-RELATED"/>
    <property type="match status" value="1"/>
</dbReference>
<protein>
    <submittedName>
        <fullName evidence="2 3">N-acetyltransferase</fullName>
    </submittedName>
</protein>
<reference evidence="3 4" key="1">
    <citation type="submission" date="2016-10" db="EMBL/GenBank/DDBJ databases">
        <authorList>
            <person name="de Groot N.N."/>
        </authorList>
    </citation>
    <scope>NUCLEOTIDE SEQUENCE [LARGE SCALE GENOMIC DNA]</scope>
    <source>
        <strain evidence="3 4">NLAE-zl-G419</strain>
    </source>
</reference>
<sequence>MKHKGTKYIETERLILRPFTMEDTSAMYKNWASDEDVTKFLMWPAHKDVSISENVLKEWTKNYQDMSYYQWAIVFKQYSNEPIGSIGVNNSIDETIQMAHIGYCIGKKWWHMGITSEALKLVMEYLFDEVGINRVESRHDPRNHNSGEVMKKCGMKYEGTLRAADWNNQGVCDASYYALLASER</sequence>
<evidence type="ECO:0000313" key="5">
    <source>
        <dbReference type="Proteomes" id="UP000246114"/>
    </source>
</evidence>
<dbReference type="EMBL" id="QAMZ01000004">
    <property type="protein sequence ID" value="PWL55686.1"/>
    <property type="molecule type" value="Genomic_DNA"/>
</dbReference>
<dbReference type="AlphaFoldDB" id="A0A1I2PL23"/>
<reference evidence="2 5" key="2">
    <citation type="submission" date="2018-03" db="EMBL/GenBank/DDBJ databases">
        <title>The uncultured portion of the human microbiome is neutrally assembled.</title>
        <authorList>
            <person name="Jeraldo P."/>
            <person name="Boardman L."/>
            <person name="White B.A."/>
            <person name="Nelson H."/>
            <person name="Goldenfeld N."/>
            <person name="Chia N."/>
        </authorList>
    </citation>
    <scope>NUCLEOTIDE SEQUENCE [LARGE SCALE GENOMIC DNA]</scope>
    <source>
        <strain evidence="2">CIM:MAG 903</strain>
    </source>
</reference>
<dbReference type="Gene3D" id="3.40.630.30">
    <property type="match status" value="1"/>
</dbReference>
<keyword evidence="4" id="KW-1185">Reference proteome</keyword>